<dbReference type="InterPro" id="IPR048395">
    <property type="entry name" value="Glyco_hydro_31_C"/>
</dbReference>
<dbReference type="Gene3D" id="3.20.20.80">
    <property type="entry name" value="Glycosidases"/>
    <property type="match status" value="1"/>
</dbReference>
<evidence type="ECO:0000259" key="5">
    <source>
        <dbReference type="Pfam" id="PF17137"/>
    </source>
</evidence>
<dbReference type="InterPro" id="IPR011013">
    <property type="entry name" value="Gal_mutarotase_sf_dom"/>
</dbReference>
<dbReference type="InterPro" id="IPR000322">
    <property type="entry name" value="Glyco_hydro_31_TIM"/>
</dbReference>
<gene>
    <name evidence="7" type="ORF">U7230_00920</name>
</gene>
<dbReference type="RefSeq" id="WP_324716881.1">
    <property type="nucleotide sequence ID" value="NZ_CP141615.1"/>
</dbReference>
<keyword evidence="2" id="KW-0326">Glycosidase</keyword>
<dbReference type="Pfam" id="PF17137">
    <property type="entry name" value="DUF5110"/>
    <property type="match status" value="1"/>
</dbReference>
<dbReference type="CDD" id="cd14752">
    <property type="entry name" value="GH31_N"/>
    <property type="match status" value="1"/>
</dbReference>
<evidence type="ECO:0000259" key="4">
    <source>
        <dbReference type="Pfam" id="PF13802"/>
    </source>
</evidence>
<evidence type="ECO:0000313" key="7">
    <source>
        <dbReference type="EMBL" id="WRP17611.1"/>
    </source>
</evidence>
<dbReference type="Proteomes" id="UP001332192">
    <property type="component" value="Chromosome"/>
</dbReference>
<dbReference type="InterPro" id="IPR033403">
    <property type="entry name" value="DUF5110"/>
</dbReference>
<dbReference type="Pfam" id="PF13802">
    <property type="entry name" value="Gal_mutarotas_2"/>
    <property type="match status" value="1"/>
</dbReference>
<dbReference type="Gene3D" id="2.60.40.1180">
    <property type="entry name" value="Golgi alpha-mannosidase II"/>
    <property type="match status" value="2"/>
</dbReference>
<evidence type="ECO:0000256" key="2">
    <source>
        <dbReference type="RuleBase" id="RU361185"/>
    </source>
</evidence>
<dbReference type="SUPFAM" id="SSF74650">
    <property type="entry name" value="Galactose mutarotase-like"/>
    <property type="match status" value="1"/>
</dbReference>
<evidence type="ECO:0000259" key="3">
    <source>
        <dbReference type="Pfam" id="PF01055"/>
    </source>
</evidence>
<dbReference type="InterPro" id="IPR013780">
    <property type="entry name" value="Glyco_hydro_b"/>
</dbReference>
<dbReference type="InterPro" id="IPR025887">
    <property type="entry name" value="Glyco_hydro_31_N_dom"/>
</dbReference>
<feature type="domain" description="DUF5110" evidence="5">
    <location>
        <begin position="734"/>
        <end position="792"/>
    </location>
</feature>
<feature type="domain" description="Glycosyl hydrolase family 31 C-terminal" evidence="6">
    <location>
        <begin position="627"/>
        <end position="714"/>
    </location>
</feature>
<reference evidence="7 8" key="1">
    <citation type="journal article" date="2024" name="Front. Microbiol.">
        <title>Novel thermophilic genera Geochorda gen. nov. and Carboxydochorda gen. nov. from the deep terrestrial subsurface reveal the ecophysiological diversity in the class Limnochordia.</title>
        <authorList>
            <person name="Karnachuk O.V."/>
            <person name="Lukina A.P."/>
            <person name="Avakyan M.R."/>
            <person name="Kadnikov V.V."/>
            <person name="Begmatov S."/>
            <person name="Beletsky A.V."/>
            <person name="Vlasova K.G."/>
            <person name="Novikov A.A."/>
            <person name="Shcherbakova V.A."/>
            <person name="Mardanov A.V."/>
            <person name="Ravin N.V."/>
        </authorList>
    </citation>
    <scope>NUCLEOTIDE SEQUENCE [LARGE SCALE GENOMIC DNA]</scope>
    <source>
        <strain evidence="7 8">L945</strain>
    </source>
</reference>
<dbReference type="SUPFAM" id="SSF51445">
    <property type="entry name" value="(Trans)glycosidases"/>
    <property type="match status" value="1"/>
</dbReference>
<dbReference type="PANTHER" id="PTHR22762:SF165">
    <property type="entry name" value="PUTATIVE (AFU_ORTHOLOGUE AFUA_1G06560)-RELATED"/>
    <property type="match status" value="1"/>
</dbReference>
<evidence type="ECO:0000259" key="6">
    <source>
        <dbReference type="Pfam" id="PF21365"/>
    </source>
</evidence>
<feature type="domain" description="Glycoside hydrolase family 31 N-terminal" evidence="4">
    <location>
        <begin position="52"/>
        <end position="246"/>
    </location>
</feature>
<evidence type="ECO:0000313" key="8">
    <source>
        <dbReference type="Proteomes" id="UP001332192"/>
    </source>
</evidence>
<sequence length="838" mass="94021">MVKRFCNRPGVPAGQERWKTDIVDLTDPVAVAAVDARAPSRVTFVGSHGERIAITSLEPAIVRVQVRPGDGGGLSRTWAIADASGDVPYEGRDREDLGRFSCPPFEQEPDMAGTLPQPAEPGAVLNLRGSVLHLRVQLSPFAITWYGPSGYLAGDHPALGYQCLPDGRVAHYLSRDTRERYFGLGEVAGPLDHHGRRFRLEPRDTLGYDAERTDPLYKHFPFVITLRPDGTAYGLLYDNPSAAEFDFGQELHNYYGPYRYATFRWGDVDLYFIYGPSIREVVERLTWLTGRMPLPPRWSLGYLASSMEYTEAPDPGERLEAFARRLAEESIPCDLVHLSSGYCRTPDGQRHVFQWDRTRIPDPPALMRRLHEAGLRVAANIKPAVLTTHPRFQELESQGCLVRQAGGGSRVYLQGFWGGQGAHLDFTAEQARRWWGEQVERCLLDAGIDATWNDNNEYPLWTADAQVALGHPALALNPVQTLLMVKTSREAQLRHRPGVRPYVITRSASVGMQRYAQTWSGDNTTSWRTLRYNVPMGLNLALSGMANAGHDVGGFFGDEPDAELLVRWVQNGIFHPRFCIHSWNWSGRPTEPWTYPETTPIIREAIALRYRLLPYLYSLFWEAATEGHPIHRPLVYEFQEDERARGESFDFMLGPFLLVPLVAEPGMRARPVYFPGNVEWFDFFTGAVAGRGGEEHEIPVPLERPAVLAREGALVPVGKVVPHVGASPDDFRGVRVYPGRDEDGENSFVLYEDDGETLAYQQGAFALVTLRARWDRREVRVSASVRSPGGWRPAYGSVRWLLPPREARRLVVQGDETGRGVDPESGWPFVDVALQPEG</sequence>
<dbReference type="EMBL" id="CP141615">
    <property type="protein sequence ID" value="WRP17611.1"/>
    <property type="molecule type" value="Genomic_DNA"/>
</dbReference>
<dbReference type="SUPFAM" id="SSF51011">
    <property type="entry name" value="Glycosyl hydrolase domain"/>
    <property type="match status" value="1"/>
</dbReference>
<dbReference type="GO" id="GO:0016787">
    <property type="term" value="F:hydrolase activity"/>
    <property type="evidence" value="ECO:0007669"/>
    <property type="project" value="UniProtKB-KW"/>
</dbReference>
<keyword evidence="8" id="KW-1185">Reference proteome</keyword>
<dbReference type="Pfam" id="PF01055">
    <property type="entry name" value="Glyco_hydro_31_2nd"/>
    <property type="match status" value="1"/>
</dbReference>
<organism evidence="7 8">
    <name type="scientific">Carboxydichorda subterranea</name>
    <dbReference type="NCBI Taxonomy" id="3109565"/>
    <lineage>
        <taxon>Bacteria</taxon>
        <taxon>Bacillati</taxon>
        <taxon>Bacillota</taxon>
        <taxon>Limnochordia</taxon>
        <taxon>Limnochordales</taxon>
        <taxon>Geochordaceae</taxon>
        <taxon>Carboxydichorda</taxon>
    </lineage>
</organism>
<dbReference type="CDD" id="cd06599">
    <property type="entry name" value="GH31_glycosidase_Aec37"/>
    <property type="match status" value="1"/>
</dbReference>
<dbReference type="Gene3D" id="2.60.40.1760">
    <property type="entry name" value="glycosyl hydrolase (family 31)"/>
    <property type="match status" value="1"/>
</dbReference>
<feature type="domain" description="Glycoside hydrolase family 31 TIM barrel" evidence="3">
    <location>
        <begin position="293"/>
        <end position="619"/>
    </location>
</feature>
<dbReference type="PANTHER" id="PTHR22762">
    <property type="entry name" value="ALPHA-GLUCOSIDASE"/>
    <property type="match status" value="1"/>
</dbReference>
<name>A0ABZ1BYP3_9FIRM</name>
<keyword evidence="2 7" id="KW-0378">Hydrolase</keyword>
<dbReference type="Pfam" id="PF21365">
    <property type="entry name" value="Glyco_hydro_31_3rd"/>
    <property type="match status" value="1"/>
</dbReference>
<comment type="similarity">
    <text evidence="1 2">Belongs to the glycosyl hydrolase 31 family.</text>
</comment>
<accession>A0ABZ1BYP3</accession>
<dbReference type="InterPro" id="IPR017853">
    <property type="entry name" value="GH"/>
</dbReference>
<protein>
    <submittedName>
        <fullName evidence="7">Glycoside hydrolase family 31 protein</fullName>
    </submittedName>
</protein>
<proteinExistence type="inferred from homology"/>
<evidence type="ECO:0000256" key="1">
    <source>
        <dbReference type="ARBA" id="ARBA00007806"/>
    </source>
</evidence>